<dbReference type="EMBL" id="JBHLTP010000003">
    <property type="protein sequence ID" value="MFC0523270.1"/>
    <property type="molecule type" value="Genomic_DNA"/>
</dbReference>
<evidence type="ECO:0000313" key="1">
    <source>
        <dbReference type="EMBL" id="MFC0523270.1"/>
    </source>
</evidence>
<gene>
    <name evidence="1" type="ORF">ACFFGV_06625</name>
</gene>
<organism evidence="1 2">
    <name type="scientific">Pontibacillus salicampi</name>
    <dbReference type="NCBI Taxonomy" id="1449801"/>
    <lineage>
        <taxon>Bacteria</taxon>
        <taxon>Bacillati</taxon>
        <taxon>Bacillota</taxon>
        <taxon>Bacilli</taxon>
        <taxon>Bacillales</taxon>
        <taxon>Bacillaceae</taxon>
        <taxon>Pontibacillus</taxon>
    </lineage>
</organism>
<proteinExistence type="predicted"/>
<dbReference type="SUPFAM" id="SSF51905">
    <property type="entry name" value="FAD/NAD(P)-binding domain"/>
    <property type="match status" value="1"/>
</dbReference>
<dbReference type="PANTHER" id="PTHR43106:SF1">
    <property type="entry name" value="DEHYDROGENASE-RELATED"/>
    <property type="match status" value="1"/>
</dbReference>
<comment type="caution">
    <text evidence="1">The sequence shown here is derived from an EMBL/GenBank/DDBJ whole genome shotgun (WGS) entry which is preliminary data.</text>
</comment>
<keyword evidence="2" id="KW-1185">Reference proteome</keyword>
<name>A0ABV6LLK2_9BACI</name>
<dbReference type="Gene3D" id="3.50.50.60">
    <property type="entry name" value="FAD/NAD(P)-binding domain"/>
    <property type="match status" value="1"/>
</dbReference>
<dbReference type="RefSeq" id="WP_377345820.1">
    <property type="nucleotide sequence ID" value="NZ_JBHLTP010000003.1"/>
</dbReference>
<dbReference type="InterPro" id="IPR036188">
    <property type="entry name" value="FAD/NAD-bd_sf"/>
</dbReference>
<dbReference type="PANTHER" id="PTHR43106">
    <property type="entry name" value="DEHYDROGENASE-RELATED"/>
    <property type="match status" value="1"/>
</dbReference>
<accession>A0ABV6LLK2</accession>
<dbReference type="Proteomes" id="UP001589836">
    <property type="component" value="Unassembled WGS sequence"/>
</dbReference>
<protein>
    <submittedName>
        <fullName evidence="1">NAD(P)/FAD-dependent oxidoreductase</fullName>
    </submittedName>
</protein>
<evidence type="ECO:0000313" key="2">
    <source>
        <dbReference type="Proteomes" id="UP001589836"/>
    </source>
</evidence>
<sequence length="446" mass="49846">MYDVTIIGAGVSSVFLAYTLMKKNEHLRIHIIDKGKELKDRLCSIEKENGCTCSGECDQYIGFAGLGKSEGKFNYTNAFGGELARKVGDSEAMELMDEVDHILTDFGGSDRPKYSTHNESLVERAKPFDLNILSTEVRHLGTVLAKRIFERMYQYMKEHIDFTFQTDVQHIYQSNHSFTIHTNKGVFTTYKLVLATGKSGGDWLDKQATALGIQQGETRLDMGVRVELEGNQFQPILDNTFETKLQYEKGEYTATTYCMNPGGRIIRKYQHGLVMPDGQNAKEKASPSPNVNFTLFVPQYFSSVKQAHTYARNVVGEINQGSDRIVVQRLGDLLVSKKTESLSTNAIIPTLTAHPGNLLTEIPRLYIDMLLDFIHAVEGLIGERWKEDTLLYGLDTKFYEPAYTTNDYFETEVPGLFLAGDCSGETHSLSQAAASGIHIGRHLASG</sequence>
<reference evidence="1 2" key="1">
    <citation type="submission" date="2024-09" db="EMBL/GenBank/DDBJ databases">
        <authorList>
            <person name="Sun Q."/>
            <person name="Mori K."/>
        </authorList>
    </citation>
    <scope>NUCLEOTIDE SEQUENCE [LARGE SCALE GENOMIC DNA]</scope>
    <source>
        <strain evidence="1 2">NCAIM B.02529</strain>
    </source>
</reference>